<organism evidence="2 3">
    <name type="scientific">Candidatus Magasanikbacteria bacterium CG10_big_fil_rev_8_21_14_0_10_36_32</name>
    <dbReference type="NCBI Taxonomy" id="1974646"/>
    <lineage>
        <taxon>Bacteria</taxon>
        <taxon>Candidatus Magasanikiibacteriota</taxon>
    </lineage>
</organism>
<dbReference type="PANTHER" id="PTHR43415">
    <property type="entry name" value="SPERMIDINE N(1)-ACETYLTRANSFERASE"/>
    <property type="match status" value="1"/>
</dbReference>
<dbReference type="Pfam" id="PF13302">
    <property type="entry name" value="Acetyltransf_3"/>
    <property type="match status" value="1"/>
</dbReference>
<dbReference type="AlphaFoldDB" id="A0A2M6W6Y0"/>
<dbReference type="PROSITE" id="PS51186">
    <property type="entry name" value="GNAT"/>
    <property type="match status" value="1"/>
</dbReference>
<dbReference type="InterPro" id="IPR016181">
    <property type="entry name" value="Acyl_CoA_acyltransferase"/>
</dbReference>
<dbReference type="InterPro" id="IPR000182">
    <property type="entry name" value="GNAT_dom"/>
</dbReference>
<proteinExistence type="predicted"/>
<dbReference type="Gene3D" id="3.40.630.30">
    <property type="match status" value="1"/>
</dbReference>
<dbReference type="GO" id="GO:0016747">
    <property type="term" value="F:acyltransferase activity, transferring groups other than amino-acyl groups"/>
    <property type="evidence" value="ECO:0007669"/>
    <property type="project" value="InterPro"/>
</dbReference>
<evidence type="ECO:0000259" key="1">
    <source>
        <dbReference type="PROSITE" id="PS51186"/>
    </source>
</evidence>
<accession>A0A2M6W6Y0</accession>
<dbReference type="SUPFAM" id="SSF55729">
    <property type="entry name" value="Acyl-CoA N-acyltransferases (Nat)"/>
    <property type="match status" value="1"/>
</dbReference>
<dbReference type="PANTHER" id="PTHR43415:SF3">
    <property type="entry name" value="GNAT-FAMILY ACETYLTRANSFERASE"/>
    <property type="match status" value="1"/>
</dbReference>
<gene>
    <name evidence="2" type="ORF">COU29_01910</name>
</gene>
<reference evidence="3" key="1">
    <citation type="submission" date="2017-09" db="EMBL/GenBank/DDBJ databases">
        <title>Depth-based differentiation of microbial function through sediment-hosted aquifers and enrichment of novel symbionts in the deep terrestrial subsurface.</title>
        <authorList>
            <person name="Probst A.J."/>
            <person name="Ladd B."/>
            <person name="Jarett J.K."/>
            <person name="Geller-Mcgrath D.E."/>
            <person name="Sieber C.M.K."/>
            <person name="Emerson J.B."/>
            <person name="Anantharaman K."/>
            <person name="Thomas B.C."/>
            <person name="Malmstrom R."/>
            <person name="Stieglmeier M."/>
            <person name="Klingl A."/>
            <person name="Woyke T."/>
            <person name="Ryan C.M."/>
            <person name="Banfield J.F."/>
        </authorList>
    </citation>
    <scope>NUCLEOTIDE SEQUENCE [LARGE SCALE GENOMIC DNA]</scope>
</reference>
<comment type="caution">
    <text evidence="2">The sequence shown here is derived from an EMBL/GenBank/DDBJ whole genome shotgun (WGS) entry which is preliminary data.</text>
</comment>
<evidence type="ECO:0000313" key="2">
    <source>
        <dbReference type="EMBL" id="PIT88517.1"/>
    </source>
</evidence>
<sequence>MSIKLRIIKKSDLPLFLGWWKDHDLIALTSGNFDEPDERLPGYFSKMIEGKKDHHYIIQYEGKAIGHLALMHKNLDTFEITIVIGEKEYWNKGFGTKAIKKALLLGFGKLGYSKSCLEVRPENIRAIKAYASCGFVEKGLKKYPENRCQPVTLKMVLNKISSK</sequence>
<dbReference type="Proteomes" id="UP000231426">
    <property type="component" value="Unassembled WGS sequence"/>
</dbReference>
<protein>
    <recommendedName>
        <fullName evidence="1">N-acetyltransferase domain-containing protein</fullName>
    </recommendedName>
</protein>
<dbReference type="EMBL" id="PFBV01000003">
    <property type="protein sequence ID" value="PIT88517.1"/>
    <property type="molecule type" value="Genomic_DNA"/>
</dbReference>
<evidence type="ECO:0000313" key="3">
    <source>
        <dbReference type="Proteomes" id="UP000231426"/>
    </source>
</evidence>
<feature type="domain" description="N-acetyltransferase" evidence="1">
    <location>
        <begin position="3"/>
        <end position="160"/>
    </location>
</feature>
<name>A0A2M6W6Y0_9BACT</name>